<protein>
    <recommendedName>
        <fullName evidence="8">Multidrug resistance-like ATP-binding protein MdlB</fullName>
    </recommendedName>
</protein>
<dbReference type="InterPro" id="IPR003439">
    <property type="entry name" value="ABC_transporter-like_ATP-bd"/>
</dbReference>
<reference evidence="13" key="1">
    <citation type="journal article" date="2017" name="Proc. Natl. Acad. Sci. U.S.A.">
        <title>Simulation of Deepwater Horizon oil plume reveals substrate specialization within a complex community of hydrocarbon-degraders.</title>
        <authorList>
            <person name="Hu P."/>
            <person name="Dubinsky E.A."/>
            <person name="Probst A.J."/>
            <person name="Wang J."/>
            <person name="Sieber C.M.K."/>
            <person name="Tom L.M."/>
            <person name="Gardinali P."/>
            <person name="Banfield J.F."/>
            <person name="Atlas R.M."/>
            <person name="Andersen G.L."/>
        </authorList>
    </citation>
    <scope>NUCLEOTIDE SEQUENCE [LARGE SCALE GENOMIC DNA]</scope>
</reference>
<dbReference type="GO" id="GO:0016887">
    <property type="term" value="F:ATP hydrolysis activity"/>
    <property type="evidence" value="ECO:0007669"/>
    <property type="project" value="InterPro"/>
</dbReference>
<dbReference type="FunFam" id="3.40.50.300:FF:000604">
    <property type="entry name" value="ABC transporter B family member 28"/>
    <property type="match status" value="1"/>
</dbReference>
<evidence type="ECO:0000256" key="4">
    <source>
        <dbReference type="ARBA" id="ARBA00022741"/>
    </source>
</evidence>
<dbReference type="InterPro" id="IPR027417">
    <property type="entry name" value="P-loop_NTPase"/>
</dbReference>
<dbReference type="GO" id="GO:0005886">
    <property type="term" value="C:plasma membrane"/>
    <property type="evidence" value="ECO:0007669"/>
    <property type="project" value="UniProtKB-SubCell"/>
</dbReference>
<dbReference type="PROSITE" id="PS50929">
    <property type="entry name" value="ABC_TM1F"/>
    <property type="match status" value="1"/>
</dbReference>
<feature type="transmembrane region" description="Helical" evidence="9">
    <location>
        <begin position="42"/>
        <end position="60"/>
    </location>
</feature>
<organism evidence="12 13">
    <name type="scientific">Halobacteriovorax marinus</name>
    <dbReference type="NCBI Taxonomy" id="97084"/>
    <lineage>
        <taxon>Bacteria</taxon>
        <taxon>Pseudomonadati</taxon>
        <taxon>Bdellovibrionota</taxon>
        <taxon>Bacteriovoracia</taxon>
        <taxon>Bacteriovoracales</taxon>
        <taxon>Halobacteriovoraceae</taxon>
        <taxon>Halobacteriovorax</taxon>
    </lineage>
</organism>
<dbReference type="GO" id="GO:0015421">
    <property type="term" value="F:ABC-type oligopeptide transporter activity"/>
    <property type="evidence" value="ECO:0007669"/>
    <property type="project" value="TreeGrafter"/>
</dbReference>
<keyword evidence="3 9" id="KW-0812">Transmembrane</keyword>
<dbReference type="AlphaFoldDB" id="A0A1Y5F9E7"/>
<keyword evidence="5" id="KW-0067">ATP-binding</keyword>
<evidence type="ECO:0000256" key="1">
    <source>
        <dbReference type="ARBA" id="ARBA00004651"/>
    </source>
</evidence>
<evidence type="ECO:0000313" key="12">
    <source>
        <dbReference type="EMBL" id="OUR97771.1"/>
    </source>
</evidence>
<keyword evidence="6 9" id="KW-1133">Transmembrane helix</keyword>
<dbReference type="PROSITE" id="PS50893">
    <property type="entry name" value="ABC_TRANSPORTER_2"/>
    <property type="match status" value="1"/>
</dbReference>
<dbReference type="InterPro" id="IPR011527">
    <property type="entry name" value="ABC1_TM_dom"/>
</dbReference>
<evidence type="ECO:0000256" key="7">
    <source>
        <dbReference type="ARBA" id="ARBA00023136"/>
    </source>
</evidence>
<feature type="transmembrane region" description="Helical" evidence="9">
    <location>
        <begin position="161"/>
        <end position="178"/>
    </location>
</feature>
<feature type="domain" description="ABC transporter" evidence="10">
    <location>
        <begin position="361"/>
        <end position="594"/>
    </location>
</feature>
<evidence type="ECO:0000256" key="2">
    <source>
        <dbReference type="ARBA" id="ARBA00022448"/>
    </source>
</evidence>
<dbReference type="Gene3D" id="1.20.1560.10">
    <property type="entry name" value="ABC transporter type 1, transmembrane domain"/>
    <property type="match status" value="1"/>
</dbReference>
<comment type="subcellular location">
    <subcellularLocation>
        <location evidence="1">Cell membrane</location>
        <topology evidence="1">Multi-pass membrane protein</topology>
    </subcellularLocation>
</comment>
<keyword evidence="7 9" id="KW-0472">Membrane</keyword>
<proteinExistence type="predicted"/>
<sequence>MSNNQFLHSDEQDDKNLKKNGLSDLSSFKFLVSFGYKRKKKFLFALVLMLFSSLIAIVSSRSMGHLVEYGLFPKDFDLSLFWASLIIGCEAVGLALQWFGRRILVLNSSETILDIRKKLFSHIQKLPLGFYDKQPQGRVITRITHDVEGVEEFFTSTIGRFVNAFFMATISGAAMCLTDLKLGLILIASMLPAVVLVYTTKNMVRKVNRNMSKLSSALNSKLNEYLNGIDVIRSYGLENWSHQNFDEAVNEHKNAQLSANLLYSWTRPLTAFFCTLPLIGLVFFGGQEVLNNTMSVGVFVAFIRYCERFFSPIMMLAREIHVIQQAFTSSERVSSFFSHDTEDVVLGDDGEVAEHQFEGKISFKNIWMSYDVDDWVLRDLNFEIQPGEKIGLVGSTGCGKTTTVNLLSRLYEYQKGDIEIDGKSIRSFNRKFLRSSIGFVAQDPIIFHGKLRENLSAGENLSDDVILNCCDITGLSKVMKDSKIDLNTQVLEGGENLSIGERQLVSLTRILLGDPKILILDEATANIDPTYEKIIHEAIEKIMANKTCLIIAHRLDTIMNCDRLLVFDHGRLVEEGSPKALLDSKGQFSKLQVASQLS</sequence>
<dbReference type="GO" id="GO:0005524">
    <property type="term" value="F:ATP binding"/>
    <property type="evidence" value="ECO:0007669"/>
    <property type="project" value="UniProtKB-KW"/>
</dbReference>
<feature type="transmembrane region" description="Helical" evidence="9">
    <location>
        <begin position="80"/>
        <end position="99"/>
    </location>
</feature>
<evidence type="ECO:0000313" key="13">
    <source>
        <dbReference type="Proteomes" id="UP000196531"/>
    </source>
</evidence>
<evidence type="ECO:0000259" key="11">
    <source>
        <dbReference type="PROSITE" id="PS50929"/>
    </source>
</evidence>
<evidence type="ECO:0000259" key="10">
    <source>
        <dbReference type="PROSITE" id="PS50893"/>
    </source>
</evidence>
<feature type="transmembrane region" description="Helical" evidence="9">
    <location>
        <begin position="184"/>
        <end position="204"/>
    </location>
</feature>
<dbReference type="Proteomes" id="UP000196531">
    <property type="component" value="Unassembled WGS sequence"/>
</dbReference>
<gene>
    <name evidence="12" type="ORF">A9Q84_06105</name>
</gene>
<feature type="domain" description="ABC transmembrane type-1" evidence="11">
    <location>
        <begin position="43"/>
        <end position="325"/>
    </location>
</feature>
<accession>A0A1Y5F9E7</accession>
<dbReference type="SMART" id="SM00382">
    <property type="entry name" value="AAA"/>
    <property type="match status" value="1"/>
</dbReference>
<dbReference type="InterPro" id="IPR003593">
    <property type="entry name" value="AAA+_ATPase"/>
</dbReference>
<evidence type="ECO:0000256" key="8">
    <source>
        <dbReference type="ARBA" id="ARBA00040960"/>
    </source>
</evidence>
<dbReference type="EMBL" id="MAAO01000005">
    <property type="protein sequence ID" value="OUR97771.1"/>
    <property type="molecule type" value="Genomic_DNA"/>
</dbReference>
<evidence type="ECO:0000256" key="9">
    <source>
        <dbReference type="SAM" id="Phobius"/>
    </source>
</evidence>
<evidence type="ECO:0000256" key="3">
    <source>
        <dbReference type="ARBA" id="ARBA00022692"/>
    </source>
</evidence>
<comment type="caution">
    <text evidence="12">The sequence shown here is derived from an EMBL/GenBank/DDBJ whole genome shotgun (WGS) entry which is preliminary data.</text>
</comment>
<evidence type="ECO:0000256" key="6">
    <source>
        <dbReference type="ARBA" id="ARBA00022989"/>
    </source>
</evidence>
<dbReference type="PANTHER" id="PTHR43394">
    <property type="entry name" value="ATP-DEPENDENT PERMEASE MDL1, MITOCHONDRIAL"/>
    <property type="match status" value="1"/>
</dbReference>
<name>A0A1Y5F9E7_9BACT</name>
<dbReference type="SUPFAM" id="SSF52540">
    <property type="entry name" value="P-loop containing nucleoside triphosphate hydrolases"/>
    <property type="match status" value="1"/>
</dbReference>
<keyword evidence="4" id="KW-0547">Nucleotide-binding</keyword>
<dbReference type="SUPFAM" id="SSF90123">
    <property type="entry name" value="ABC transporter transmembrane region"/>
    <property type="match status" value="1"/>
</dbReference>
<dbReference type="CDD" id="cd18544">
    <property type="entry name" value="ABC_6TM_TmrA_like"/>
    <property type="match status" value="1"/>
</dbReference>
<dbReference type="Pfam" id="PF00664">
    <property type="entry name" value="ABC_membrane"/>
    <property type="match status" value="1"/>
</dbReference>
<evidence type="ECO:0000256" key="5">
    <source>
        <dbReference type="ARBA" id="ARBA00022840"/>
    </source>
</evidence>
<dbReference type="Gene3D" id="3.40.50.300">
    <property type="entry name" value="P-loop containing nucleotide triphosphate hydrolases"/>
    <property type="match status" value="1"/>
</dbReference>
<dbReference type="InterPro" id="IPR036640">
    <property type="entry name" value="ABC1_TM_sf"/>
</dbReference>
<keyword evidence="2" id="KW-0813">Transport</keyword>
<dbReference type="GO" id="GO:0005737">
    <property type="term" value="C:cytoplasm"/>
    <property type="evidence" value="ECO:0007669"/>
    <property type="project" value="UniProtKB-ARBA"/>
</dbReference>
<dbReference type="InterPro" id="IPR039421">
    <property type="entry name" value="Type_1_exporter"/>
</dbReference>
<dbReference type="PANTHER" id="PTHR43394:SF1">
    <property type="entry name" value="ATP-BINDING CASSETTE SUB-FAMILY B MEMBER 10, MITOCHONDRIAL"/>
    <property type="match status" value="1"/>
</dbReference>
<feature type="transmembrane region" description="Helical" evidence="9">
    <location>
        <begin position="262"/>
        <end position="283"/>
    </location>
</feature>
<dbReference type="Pfam" id="PF00005">
    <property type="entry name" value="ABC_tran"/>
    <property type="match status" value="1"/>
</dbReference>